<keyword evidence="2" id="KW-1185">Reference proteome</keyword>
<evidence type="ECO:0000313" key="1">
    <source>
        <dbReference type="EMBL" id="KYO48669.1"/>
    </source>
</evidence>
<reference evidence="1 2" key="1">
    <citation type="journal article" date="2012" name="Genome Biol.">
        <title>Sequencing three crocodilian genomes to illuminate the evolution of archosaurs and amniotes.</title>
        <authorList>
            <person name="St John J.A."/>
            <person name="Braun E.L."/>
            <person name="Isberg S.R."/>
            <person name="Miles L.G."/>
            <person name="Chong A.Y."/>
            <person name="Gongora J."/>
            <person name="Dalzell P."/>
            <person name="Moran C."/>
            <person name="Bed'hom B."/>
            <person name="Abzhanov A."/>
            <person name="Burgess S.C."/>
            <person name="Cooksey A.M."/>
            <person name="Castoe T.A."/>
            <person name="Crawford N.G."/>
            <person name="Densmore L.D."/>
            <person name="Drew J.C."/>
            <person name="Edwards S.V."/>
            <person name="Faircloth B.C."/>
            <person name="Fujita M.K."/>
            <person name="Greenwold M.J."/>
            <person name="Hoffmann F.G."/>
            <person name="Howard J.M."/>
            <person name="Iguchi T."/>
            <person name="Janes D.E."/>
            <person name="Khan S.Y."/>
            <person name="Kohno S."/>
            <person name="de Koning A.J."/>
            <person name="Lance S.L."/>
            <person name="McCarthy F.M."/>
            <person name="McCormack J.E."/>
            <person name="Merchant M.E."/>
            <person name="Peterson D.G."/>
            <person name="Pollock D.D."/>
            <person name="Pourmand N."/>
            <person name="Raney B.J."/>
            <person name="Roessler K.A."/>
            <person name="Sanford J.R."/>
            <person name="Sawyer R.H."/>
            <person name="Schmidt C.J."/>
            <person name="Triplett E.W."/>
            <person name="Tuberville T.D."/>
            <person name="Venegas-Anaya M."/>
            <person name="Howard J.T."/>
            <person name="Jarvis E.D."/>
            <person name="Guillette L.J.Jr."/>
            <person name="Glenn T.C."/>
            <person name="Green R.E."/>
            <person name="Ray D.A."/>
        </authorList>
    </citation>
    <scope>NUCLEOTIDE SEQUENCE [LARGE SCALE GENOMIC DNA]</scope>
    <source>
        <strain evidence="1">KSC_2009_1</strain>
    </source>
</reference>
<gene>
    <name evidence="1" type="ORF">Y1Q_0004066</name>
</gene>
<protein>
    <submittedName>
        <fullName evidence="1">Uncharacterized protein</fullName>
    </submittedName>
</protein>
<dbReference type="AlphaFoldDB" id="A0A151PI02"/>
<accession>A0A151PI02</accession>
<name>A0A151PI02_ALLMI</name>
<dbReference type="Proteomes" id="UP000050525">
    <property type="component" value="Unassembled WGS sequence"/>
</dbReference>
<organism evidence="1 2">
    <name type="scientific">Alligator mississippiensis</name>
    <name type="common">American alligator</name>
    <dbReference type="NCBI Taxonomy" id="8496"/>
    <lineage>
        <taxon>Eukaryota</taxon>
        <taxon>Metazoa</taxon>
        <taxon>Chordata</taxon>
        <taxon>Craniata</taxon>
        <taxon>Vertebrata</taxon>
        <taxon>Euteleostomi</taxon>
        <taxon>Archelosauria</taxon>
        <taxon>Archosauria</taxon>
        <taxon>Crocodylia</taxon>
        <taxon>Alligatoridae</taxon>
        <taxon>Alligatorinae</taxon>
        <taxon>Alligator</taxon>
    </lineage>
</organism>
<dbReference type="EMBL" id="AKHW03000179">
    <property type="protein sequence ID" value="KYO48669.1"/>
    <property type="molecule type" value="Genomic_DNA"/>
</dbReference>
<proteinExistence type="predicted"/>
<comment type="caution">
    <text evidence="1">The sequence shown here is derived from an EMBL/GenBank/DDBJ whole genome shotgun (WGS) entry which is preliminary data.</text>
</comment>
<evidence type="ECO:0000313" key="2">
    <source>
        <dbReference type="Proteomes" id="UP000050525"/>
    </source>
</evidence>
<sequence>MTYQKWPGPQAAAHLTYVRGRIAGFPILEAKGIDEMANLLEKHELHSHKTEVTKWRRRSCELCLLVYLVSVNMSLTQSQMARLCMRRGHYACILHQLKGFTPYPKK</sequence>